<accession>A0AAV2ST66</accession>
<protein>
    <submittedName>
        <fullName evidence="1">Uncharacterized protein</fullName>
    </submittedName>
</protein>
<reference evidence="1 2" key="1">
    <citation type="submission" date="2024-05" db="EMBL/GenBank/DDBJ databases">
        <authorList>
            <person name="Wallberg A."/>
        </authorList>
    </citation>
    <scope>NUCLEOTIDE SEQUENCE [LARGE SCALE GENOMIC DNA]</scope>
</reference>
<gene>
    <name evidence="1" type="ORF">MNOR_LOCUS40612</name>
</gene>
<comment type="caution">
    <text evidence="1">The sequence shown here is derived from an EMBL/GenBank/DDBJ whole genome shotgun (WGS) entry which is preliminary data.</text>
</comment>
<keyword evidence="2" id="KW-1185">Reference proteome</keyword>
<dbReference type="Proteomes" id="UP001497623">
    <property type="component" value="Unassembled WGS sequence"/>
</dbReference>
<proteinExistence type="predicted"/>
<name>A0AAV2ST66_MEGNR</name>
<sequence>MSSILKDRLKWNFEKAINEGRNVLVRVCRVRLKGVPVADKLVGLSNSEKRSLGFNKDQIRLIEAGCDLNDMDISLLYLIIRVFGGLSPVQLQELKQLKDIRNTFVHENQTISLDKTKLRSKLSEFKVLYTSILEDLKNGSDPDVVTLLDQDIADLSTRLLSLEATLDDDILEHTTDLVMASNTAVVQLTQFSQATSTLDQASEMYKEQTIDIVAKTNELTQASAIAVKQIDTATFNLGQCLADAEARLASLEKSLNVHTQNQESAQSVVHTTQYTHIASVKRKQFTRRISSVDETVLHINDVMKASGATTEMYKGPDMSNIEESPKEEELPLAKQIGKDALLIKAVEEADTVSLIELVKSVDELDTEMVSVAHEIAIANTNVAAIKLLDLARKKISQRK</sequence>
<organism evidence="1 2">
    <name type="scientific">Meganyctiphanes norvegica</name>
    <name type="common">Northern krill</name>
    <name type="synonym">Thysanopoda norvegica</name>
    <dbReference type="NCBI Taxonomy" id="48144"/>
    <lineage>
        <taxon>Eukaryota</taxon>
        <taxon>Metazoa</taxon>
        <taxon>Ecdysozoa</taxon>
        <taxon>Arthropoda</taxon>
        <taxon>Crustacea</taxon>
        <taxon>Multicrustacea</taxon>
        <taxon>Malacostraca</taxon>
        <taxon>Eumalacostraca</taxon>
        <taxon>Eucarida</taxon>
        <taxon>Euphausiacea</taxon>
        <taxon>Euphausiidae</taxon>
        <taxon>Meganyctiphanes</taxon>
    </lineage>
</organism>
<feature type="non-terminal residue" evidence="1">
    <location>
        <position position="399"/>
    </location>
</feature>
<dbReference type="EMBL" id="CAXKWB010127888">
    <property type="protein sequence ID" value="CAL4240628.1"/>
    <property type="molecule type" value="Genomic_DNA"/>
</dbReference>
<evidence type="ECO:0000313" key="2">
    <source>
        <dbReference type="Proteomes" id="UP001497623"/>
    </source>
</evidence>
<evidence type="ECO:0000313" key="1">
    <source>
        <dbReference type="EMBL" id="CAL4240628.1"/>
    </source>
</evidence>
<dbReference type="AlphaFoldDB" id="A0AAV2ST66"/>